<keyword evidence="2" id="KW-1185">Reference proteome</keyword>
<evidence type="ECO:0000313" key="1">
    <source>
        <dbReference type="EMBL" id="GJD91607.1"/>
    </source>
</evidence>
<evidence type="ECO:0008006" key="3">
    <source>
        <dbReference type="Google" id="ProtNLM"/>
    </source>
</evidence>
<dbReference type="EMBL" id="BPQO01000029">
    <property type="protein sequence ID" value="GJD91607.1"/>
    <property type="molecule type" value="Genomic_DNA"/>
</dbReference>
<gene>
    <name evidence="1" type="ORF">BHAOGJBA_5155</name>
</gene>
<evidence type="ECO:0000313" key="2">
    <source>
        <dbReference type="Proteomes" id="UP001055247"/>
    </source>
</evidence>
<accession>A0AAV4ZTW8</accession>
<protein>
    <recommendedName>
        <fullName evidence="3">Cell surface protein</fullName>
    </recommendedName>
</protein>
<comment type="caution">
    <text evidence="1">The sequence shown here is derived from an EMBL/GenBank/DDBJ whole genome shotgun (WGS) entry which is preliminary data.</text>
</comment>
<proteinExistence type="predicted"/>
<sequence>MDSLPVSPAPKGGVILDRALMALRDLGLLPSAPSAEQPIVKLLARIEHVDAARIGTVARTLSQQSWFNEVVRGHITQMTVGERFGRIAGDFDGIIQDLRMMSDHLEDGRIDLSERIALWIMKVSRGDVADRFDRIADTYRSVMKDTADQVERERLIVGAYADFRVALKEAEIATLEIAAAAERALEAAKGALASASAELEGRRGDEAVAKARLELDRDARLREVQDADETYQIAKDLADNLTIGVNTADVVMARAKQATDVKDRVYKQGVSFFSTNEIVLTGLKVSFTGLKGLHEATQSVEAMKAGVSKGLEALAGAGDKILEQGVRTGYGATTKADSVRKLVDSVLSFQERQRAIVEEERRLSTRNSEEIRDAVEDGRRRFAALTARVA</sequence>
<name>A0AAV4ZTW8_9HYPH</name>
<organism evidence="1 2">
    <name type="scientific">Methylobacterium hispanicum</name>
    <dbReference type="NCBI Taxonomy" id="270350"/>
    <lineage>
        <taxon>Bacteria</taxon>
        <taxon>Pseudomonadati</taxon>
        <taxon>Pseudomonadota</taxon>
        <taxon>Alphaproteobacteria</taxon>
        <taxon>Hyphomicrobiales</taxon>
        <taxon>Methylobacteriaceae</taxon>
        <taxon>Methylobacterium</taxon>
    </lineage>
</organism>
<reference evidence="1" key="1">
    <citation type="journal article" date="2016" name="Front. Microbiol.">
        <title>Genome Sequence of the Piezophilic, Mesophilic Sulfate-Reducing Bacterium Desulfovibrio indicus J2T.</title>
        <authorList>
            <person name="Cao J."/>
            <person name="Maignien L."/>
            <person name="Shao Z."/>
            <person name="Alain K."/>
            <person name="Jebbar M."/>
        </authorList>
    </citation>
    <scope>NUCLEOTIDE SEQUENCE</scope>
    <source>
        <strain evidence="1">DSM 16372</strain>
    </source>
</reference>
<dbReference type="Proteomes" id="UP001055247">
    <property type="component" value="Unassembled WGS sequence"/>
</dbReference>
<dbReference type="RefSeq" id="WP_238231610.1">
    <property type="nucleotide sequence ID" value="NZ_BPQO01000029.1"/>
</dbReference>
<dbReference type="AlphaFoldDB" id="A0AAV4ZTW8"/>
<reference evidence="1" key="2">
    <citation type="submission" date="2021-08" db="EMBL/GenBank/DDBJ databases">
        <authorList>
            <person name="Tani A."/>
            <person name="Ola A."/>
            <person name="Ogura Y."/>
            <person name="Katsura K."/>
            <person name="Hayashi T."/>
        </authorList>
    </citation>
    <scope>NUCLEOTIDE SEQUENCE</scope>
    <source>
        <strain evidence="1">DSM 16372</strain>
    </source>
</reference>